<sequence length="2900" mass="311033">MPQTPQTAADGGVDLFEIAGIDPTAKTATPAPTGDVDLFELGGISIDVPKSKPQGIGGYVADAITDVFKRAGGAALSGVAAVPEAAQSGIRATVRSGAGGDPATVMPGGAFIPGIDTDEAINGPMTQQQLDRRELQAERAAVGVRLPGAEALARAGRDAQKAINDTTSQATQDAVANSQITGNLLKGEIDFGKDPSVRGFLMQGADVFGSMFPVVAMALATRSPGAAGAVGGAMAAGEGVENAREFIAKQSHEQLLDTSPLYRRMIDAGAAPDEARRITSAKAEDASALLQGAVATFGDRFTGKLVTGGLDPLLARVAGRSVLGKTAAGAGISALEEGTQELAEGVASDLGTKSVASGKEIGEDSAANFVLGALGGSAPGAARGVVAGVKNRRGGQADAGGRNTVIDVTYKDAEGNTVTDVATTADAGQRDGAAAAPAPAPAQTEQHAEQQRVQQPDGAPESMDSTTAATRLAELEVIDSTTGLNPVQQEERAALAQRLEQDAAREDELEALGDEPQAVAAEAAADEQAPTFDPGAVRSKTWPQFVHERGEKVATLRRGTPIWDQLQHEWAAVKTRRAGTNPEGTGAAGTPVQEIQNRDRSRPASVVQMQGMAQNPDYLRLGVSRSPESGAPMVFAVGDQVHAAHAIGRGDTAVMSDGQRVPFQYAVMEAGDVQPSNFADGGVNPLFDAAHPGTVKALNNGRTAGLRAAYERGTADSYRQELMADSAMHGIDPQVIAGMRAPMLVRLYSERDNQANMGAKSQSQALGLSATEQAATDAALVDSGVLEVFDSGALDSAANRDFARAFIGKLREQGQDVAGMVDASGALSPAGVTRLHAALVHKAYGDGDLVESLFGSTDNDIRAIGESLKAVAGEWANLRLAAERGAINAEVDVTENLLQAIRLVQKARRERAALHDAVQQVDMLTGDVPDALTVGMLRLLYSGHYLTRPVGRDRLVESLRAYMGAALATSASGDMFGEQVGPAAILAALSGQPVPQPQQTNDTSTDSQQAPAPTPQGSREPPGSDAAGERADAAGPETRRQEPDGAGRAAAGDRAGRPGQEADAASGAVAPELELSSYTPDEIQAQQAQQQEDEQRRARDDAQAEAQARAERERKEVAERQAASAEHFQLGQDAKDALSGQQGVFDKPAAAGPVRPDTAAAPAAPAVSQRPKLRDTRGTGVRLHGTSRPLPAGGPTNDGVYRGNVLNIYGQGFYTTDAADIAAGYTRKGQGGEPTLYEIAEHSPVRLYDMDAPMEPEVQSMAKRVLDDLARDENTETGERITTLAQLFDEARAESRYEGVSADELQERFDGIRYNLEDMGYRGFAHVGGGKTGNQAHKVNIYWYPEDDLSVTRSELSRFEEGAEQPAGVPFKRAESSVAPTMTADLAQQLLRIAGGAEPAGARRAPQAPMARVQKVVDAVRQAWANAPRINVVFDLQDPRVPQEARDTERLQAAEGAEGVPKGFYFDGEVYLVASQLATPEEVARVLYHEALGHHGLRGAFGEKLDAVLDQIIVARPREVRAKLQEYGELDDLVGRRYAAEEVLAEMAETQPQLGFVRRAVAAIRAWLRTHVPALRDLAMTDAEIIRDFILPARRWVERGAVAAASVVSARPKYSLDSGAGRRALQELSQLDDLFTLPKSKQTDLKAIAKEHAPDIEVSKPVSIAGRQEYTLKMPDGKKATLSVRQPNPYGEQVYDMLYTAEGMEAVAGRPGENPEDVPPTTDVWLDVSKLSRGDSGAMAYSIAATFAHNTDSIFIGDPHGLSKTALRRRLEQMLSSALKFGTTRHLAPHPDQVRGGHGVPGLRWIYGDDVGNVERMIAASVAATDNAFPTSNQIEYDADSGSFRLSNSGKQLSRQQLAGLVGQSIRARRAVAGSGPAEAEAGWRTVARAAVWRALLRGEGSAGEGNRRGRGAVLGRFAERHAQVLGDPSPKLRVFYSRGPTAGAATPEPSKGRLGRLQDKVADLTGYRSVDDFLYSWQDKFIDLKRIQEHIKALNGTVSETNDAYRGEELYHKRVAKRTANFLRDEVQPLLRRLNATGVAIEELERFLHARHAPEANRVMAERNPGAQQLQAQRDAAGKAVEDLRRQLQRAQARGMATGPVQKALGQALIDQDRWNSAEAFDGTEEERLSLSGMSDAEAAAVMAGYSPEQRRVLDELAARVDRMNEGTLKTLESYGLMDQDTLSAWRKTYQHYVPLHRDEAHPDSKAHPIGQGFSTKGDASKRRTGSNERVTNILSHIVMQREAALTRGEKNNVVKRMYLLAAQNPDKELWSLELPKKKALDPDTGLVKTMVDQGAKARDNVVTVRIGGKDRYIVFNERNEKAVRLAVAMKNLDAMELDRFTRIAAWITRWFASVNTQYNPVFGVMNLARDLQGAMLQLSTTPLAGKQAEVFRNIRRNTRAIYKELRRERKEEGAPTGQWAQLWEQLQLDGGTTGYRDLYADPKDRAKALQKALDQAGQSTSAAAGGRALLGWLSDFNETLEATTRLGVYKAALDQGISRQEAASIAKNITVNFNRKGRNTSVVGAHFAFLNAAIQGNKRMLETLAGPAGRKIMMGGVALGMASAMAGYLMMGGGDGADDEWKKIPEFVKERAIIIPLGRQDYVAIPLPLGFHVFPNIGRTIVEMAVHDDPTKSRLGHVLDMAVLALDAYNPLGGSADLGQMASPTWFDPALALARNKDWTGREIYREDRNSNDPTPGVSRVKDSTAEPYRWMATFANAVTGGNEWRPGAASPTPEAIEYLVEQITGGVGRELNKAVAMATSAFTGEELAPHQVVLAGRLYGNTRGANGQSNAYYENLKRINVSENEFKARVQRGEDADAVLADVPLARAHDAAKARDKKISDLRKFRRSVQASEAADKRDQVRAINQEIELSMRLLNHEVHRTLGSAKVSQSWEGKRE</sequence>
<feature type="region of interest" description="Disordered" evidence="2">
    <location>
        <begin position="1083"/>
        <end position="1124"/>
    </location>
</feature>
<feature type="compositionally biased region" description="Low complexity" evidence="2">
    <location>
        <begin position="1046"/>
        <end position="1059"/>
    </location>
</feature>
<protein>
    <submittedName>
        <fullName evidence="6">LPD38 domain-containing protein</fullName>
    </submittedName>
</protein>
<dbReference type="InterPro" id="IPR041196">
    <property type="entry name" value="LPD37"/>
</dbReference>
<gene>
    <name evidence="6" type="ORF">ACFSPV_04205</name>
</gene>
<feature type="region of interest" description="Disordered" evidence="2">
    <location>
        <begin position="428"/>
        <end position="466"/>
    </location>
</feature>
<feature type="compositionally biased region" description="Low complexity" evidence="2">
    <location>
        <begin position="428"/>
        <end position="445"/>
    </location>
</feature>
<dbReference type="InterPro" id="IPR041398">
    <property type="entry name" value="DdrB_dom"/>
</dbReference>
<accession>A0ABW5EJK0</accession>
<feature type="region of interest" description="Disordered" evidence="2">
    <location>
        <begin position="1144"/>
        <end position="1200"/>
    </location>
</feature>
<evidence type="ECO:0000313" key="6">
    <source>
        <dbReference type="EMBL" id="MFD2317893.1"/>
    </source>
</evidence>
<evidence type="ECO:0000256" key="2">
    <source>
        <dbReference type="SAM" id="MobiDB-lite"/>
    </source>
</evidence>
<dbReference type="EMBL" id="JBHUIG010000003">
    <property type="protein sequence ID" value="MFD2317893.1"/>
    <property type="molecule type" value="Genomic_DNA"/>
</dbReference>
<dbReference type="InterPro" id="IPR040561">
    <property type="entry name" value="LPD38"/>
</dbReference>
<reference evidence="7" key="1">
    <citation type="journal article" date="2019" name="Int. J. Syst. Evol. Microbiol.">
        <title>The Global Catalogue of Microorganisms (GCM) 10K type strain sequencing project: providing services to taxonomists for standard genome sequencing and annotation.</title>
        <authorList>
            <consortium name="The Broad Institute Genomics Platform"/>
            <consortium name="The Broad Institute Genome Sequencing Center for Infectious Disease"/>
            <person name="Wu L."/>
            <person name="Ma J."/>
        </authorList>
    </citation>
    <scope>NUCLEOTIDE SEQUENCE [LARGE SCALE GENOMIC DNA]</scope>
    <source>
        <strain evidence="7">CCUG 62793</strain>
    </source>
</reference>
<feature type="domain" description="Large polyvalent protein associated" evidence="5">
    <location>
        <begin position="2580"/>
        <end position="2775"/>
    </location>
</feature>
<comment type="caution">
    <text evidence="6">The sequence shown here is derived from an EMBL/GenBank/DDBJ whole genome shotgun (WGS) entry which is preliminary data.</text>
</comment>
<keyword evidence="7" id="KW-1185">Reference proteome</keyword>
<dbReference type="PANTHER" id="PTHR34491:SF74">
    <property type="entry name" value="DUF4456 DOMAIN-CONTAINING PROTEIN"/>
    <property type="match status" value="1"/>
</dbReference>
<evidence type="ECO:0000313" key="7">
    <source>
        <dbReference type="Proteomes" id="UP001597287"/>
    </source>
</evidence>
<evidence type="ECO:0000259" key="4">
    <source>
        <dbReference type="Pfam" id="PF18853"/>
    </source>
</evidence>
<evidence type="ECO:0000256" key="1">
    <source>
        <dbReference type="SAM" id="Coils"/>
    </source>
</evidence>
<feature type="region of interest" description="Disordered" evidence="2">
    <location>
        <begin position="577"/>
        <end position="598"/>
    </location>
</feature>
<dbReference type="Proteomes" id="UP001597287">
    <property type="component" value="Unassembled WGS sequence"/>
</dbReference>
<evidence type="ECO:0000259" key="5">
    <source>
        <dbReference type="Pfam" id="PF18857"/>
    </source>
</evidence>
<dbReference type="Pfam" id="PF18857">
    <property type="entry name" value="LPD38"/>
    <property type="match status" value="1"/>
</dbReference>
<feature type="coiled-coil region" evidence="1">
    <location>
        <begin position="2068"/>
        <end position="2095"/>
    </location>
</feature>
<organism evidence="6 7">
    <name type="scientific">Delftia deserti</name>
    <dbReference type="NCBI Taxonomy" id="1651218"/>
    <lineage>
        <taxon>Bacteria</taxon>
        <taxon>Pseudomonadati</taxon>
        <taxon>Pseudomonadota</taxon>
        <taxon>Betaproteobacteria</taxon>
        <taxon>Burkholderiales</taxon>
        <taxon>Comamonadaceae</taxon>
        <taxon>Delftia</taxon>
    </lineage>
</organism>
<feature type="compositionally biased region" description="Low complexity" evidence="2">
    <location>
        <begin position="997"/>
        <end position="1009"/>
    </location>
</feature>
<dbReference type="RefSeq" id="WP_380104616.1">
    <property type="nucleotide sequence ID" value="NZ_JBHSIH010000001.1"/>
</dbReference>
<dbReference type="Pfam" id="PF18853">
    <property type="entry name" value="LPD37"/>
    <property type="match status" value="1"/>
</dbReference>
<feature type="region of interest" description="Disordered" evidence="2">
    <location>
        <begin position="992"/>
        <end position="1068"/>
    </location>
</feature>
<feature type="domain" description="DdrB-like" evidence="3">
    <location>
        <begin position="589"/>
        <end position="747"/>
    </location>
</feature>
<proteinExistence type="predicted"/>
<name>A0ABW5EJK0_9BURK</name>
<feature type="compositionally biased region" description="Basic and acidic residues" evidence="2">
    <location>
        <begin position="1027"/>
        <end position="1045"/>
    </location>
</feature>
<dbReference type="Pfam" id="PF18763">
    <property type="entry name" value="ddrB-ParB"/>
    <property type="match status" value="1"/>
</dbReference>
<dbReference type="PANTHER" id="PTHR34491">
    <property type="entry name" value="A-TYPE INCLUSION PROTEIN, PUTATIVE-RELATED"/>
    <property type="match status" value="1"/>
</dbReference>
<feature type="domain" description="Large polyvalent protein associated" evidence="4">
    <location>
        <begin position="1722"/>
        <end position="1899"/>
    </location>
</feature>
<evidence type="ECO:0000259" key="3">
    <source>
        <dbReference type="Pfam" id="PF18763"/>
    </source>
</evidence>
<keyword evidence="1" id="KW-0175">Coiled coil</keyword>
<feature type="compositionally biased region" description="Basic and acidic residues" evidence="2">
    <location>
        <begin position="1093"/>
        <end position="1119"/>
    </location>
</feature>
<feature type="region of interest" description="Disordered" evidence="2">
    <location>
        <begin position="2202"/>
        <end position="2229"/>
    </location>
</feature>